<proteinExistence type="predicted"/>
<sequence length="633" mass="71245">MSALSISAVWGDGLQGGKLALALFLSVFAGVIVAVDIQIKKKAGLAVCLFLPFAALCCMEFYTHVPWDLSFLIVILNYLFYLILYGIFTALFGSSQIGCAVAPVFPMLTGLVNYFVVSFRSSPIVPWDIFSIGTATSITDNYSFTLNYRVVFVLIGFAYLIILGEKTRLEIGKLRVRLAAICLSMALMAGYVTAIQVEAVEDAFGMDDILFTPNVLYRNNGFMAAFLANLRYLDVEKPDGYSVEAAEEIAHPWEEDAEPTDISDSPNIIVIMNEAFSDLSVYGDFGISEDAMPFIRSLDKNTVKANLYVSVKGGNTANTEFEFLTGNSMAFMPAGSVPYQQFIKSKMPSLASHMKSLGYRTAALHPYYASGWNREQVYPDLGFEHTYFREDFINASTLRGYVDDTSAFRKLIQLYEEKEEGEKLFAFEVTMQNHGGYSKEYPDLQPEIFLTETEYKSTQVESTEKYLTLIRRTDEAFEELLSYFAGEEEKTVVVMFGDHQPSDYICNPVLRELGISEDSREKSPEEFSKGYVVPMVMWANYDIEEEEIDAISVNYLSSLLMDKTGLPKTGYQNYLLELQEDYPVVTANFFQTADRVFHDYTDSEEKSGLDPYAVLQYNDMVDKKNRLAGFFGD</sequence>
<keyword evidence="2" id="KW-1185">Reference proteome</keyword>
<organism evidence="1 2">
    <name type="scientific">Hominisplanchenecus murintestinalis</name>
    <dbReference type="NCBI Taxonomy" id="2941517"/>
    <lineage>
        <taxon>Bacteria</taxon>
        <taxon>Bacillati</taxon>
        <taxon>Bacillota</taxon>
        <taxon>Clostridia</taxon>
        <taxon>Lachnospirales</taxon>
        <taxon>Lachnospiraceae</taxon>
        <taxon>Hominisplanchenecus</taxon>
    </lineage>
</organism>
<evidence type="ECO:0000313" key="2">
    <source>
        <dbReference type="Proteomes" id="UP000307720"/>
    </source>
</evidence>
<accession>A0AC61R3L9</accession>
<evidence type="ECO:0000313" key="1">
    <source>
        <dbReference type="EMBL" id="TGY00225.1"/>
    </source>
</evidence>
<reference evidence="1" key="1">
    <citation type="submission" date="2019-04" db="EMBL/GenBank/DDBJ databases">
        <title>Microbes associate with the intestines of laboratory mice.</title>
        <authorList>
            <person name="Navarre W."/>
            <person name="Wong E."/>
            <person name="Huang K."/>
            <person name="Tropini C."/>
            <person name="Ng K."/>
            <person name="Yu B."/>
        </authorList>
    </citation>
    <scope>NUCLEOTIDE SEQUENCE</scope>
    <source>
        <strain evidence="1">NM72_1-8</strain>
    </source>
</reference>
<protein>
    <submittedName>
        <fullName evidence="1">LTA synthase family protein</fullName>
    </submittedName>
</protein>
<comment type="caution">
    <text evidence="1">The sequence shown here is derived from an EMBL/GenBank/DDBJ whole genome shotgun (WGS) entry which is preliminary data.</text>
</comment>
<dbReference type="EMBL" id="SRZB01000002">
    <property type="protein sequence ID" value="TGY00225.1"/>
    <property type="molecule type" value="Genomic_DNA"/>
</dbReference>
<gene>
    <name evidence="1" type="ORF">E5357_01600</name>
</gene>
<name>A0AC61R3L9_9FIRM</name>
<dbReference type="Proteomes" id="UP000307720">
    <property type="component" value="Unassembled WGS sequence"/>
</dbReference>